<protein>
    <recommendedName>
        <fullName evidence="3">Aminopeptidase</fullName>
    </recommendedName>
</protein>
<dbReference type="AlphaFoldDB" id="A0A251X9M8"/>
<evidence type="ECO:0000313" key="1">
    <source>
        <dbReference type="EMBL" id="OUD14960.1"/>
    </source>
</evidence>
<dbReference type="PIRSF" id="PIRSF029285">
    <property type="entry name" value="Aminopept"/>
    <property type="match status" value="1"/>
</dbReference>
<gene>
    <name evidence="1" type="ORF">TPSD3_04440</name>
</gene>
<dbReference type="InterPro" id="IPR014553">
    <property type="entry name" value="Aminopept"/>
</dbReference>
<name>A0A251X9M8_9GAMM</name>
<evidence type="ECO:0000313" key="2">
    <source>
        <dbReference type="Proteomes" id="UP000194798"/>
    </source>
</evidence>
<organism evidence="1 2">
    <name type="scientific">Thioflexithrix psekupsensis</name>
    <dbReference type="NCBI Taxonomy" id="1570016"/>
    <lineage>
        <taxon>Bacteria</taxon>
        <taxon>Pseudomonadati</taxon>
        <taxon>Pseudomonadota</taxon>
        <taxon>Gammaproteobacteria</taxon>
        <taxon>Thiotrichales</taxon>
        <taxon>Thioflexithrix</taxon>
    </lineage>
</organism>
<proteinExistence type="predicted"/>
<keyword evidence="2" id="KW-1185">Reference proteome</keyword>
<comment type="caution">
    <text evidence="1">The sequence shown here is derived from an EMBL/GenBank/DDBJ whole genome shotgun (WGS) entry which is preliminary data.</text>
</comment>
<dbReference type="EMBL" id="MSLT01000007">
    <property type="protein sequence ID" value="OUD14960.1"/>
    <property type="molecule type" value="Genomic_DNA"/>
</dbReference>
<dbReference type="Proteomes" id="UP000194798">
    <property type="component" value="Unassembled WGS sequence"/>
</dbReference>
<sequence>MLLMVSLLTGLLNGCSGVHYYSQAVGGQWDIWQRTQAISHLLLDESIDDTLKQRFNDILAMRAFASRELHLPDNDSYRHYADLQRPYVVWSVFATPEFSLTPKQWCFWFVGCVTYRGYFSQTEAETFADSLSAEGNDVYVAGIAAYSTLGWFADPVLNTMLHWSDWRLAGLIFHELAHQQLYIANDTAFNEAFAMTVEYEGIKRWLLFRRDEAQWQEYQRWLNYQHDFNQLILDFRQELDALYQESLEPSLMAFAKQNKFAQLQQRYQELKTQRWDNFSGYDRWFNEVNNAKLNSVMTYQQYVPALQTLLAQQEGDLLAFYQAAAQLGALSFAQRQAYLAQLSE</sequence>
<accession>A0A251X9M8</accession>
<dbReference type="Pfam" id="PF10023">
    <property type="entry name" value="Aminopep"/>
    <property type="match status" value="1"/>
</dbReference>
<evidence type="ECO:0008006" key="3">
    <source>
        <dbReference type="Google" id="ProtNLM"/>
    </source>
</evidence>
<reference evidence="1 2" key="1">
    <citation type="submission" date="2016-12" db="EMBL/GenBank/DDBJ databases">
        <title>Thioflexothrix psekupsii D3 genome sequencing and assembly.</title>
        <authorList>
            <person name="Fomenkov A."/>
            <person name="Vincze T."/>
            <person name="Grabovich M."/>
            <person name="Anton B.P."/>
            <person name="Dubinina G."/>
            <person name="Orlova M."/>
            <person name="Belousova E."/>
            <person name="Roberts R.J."/>
        </authorList>
    </citation>
    <scope>NUCLEOTIDE SEQUENCE [LARGE SCALE GENOMIC DNA]</scope>
    <source>
        <strain evidence="1">D3</strain>
    </source>
</reference>